<dbReference type="RefSeq" id="WP_176804465.1">
    <property type="nucleotide sequence ID" value="NZ_JABXYJ010000008.1"/>
</dbReference>
<protein>
    <submittedName>
        <fullName evidence="1">Uncharacterized protein</fullName>
    </submittedName>
</protein>
<evidence type="ECO:0000313" key="2">
    <source>
        <dbReference type="Proteomes" id="UP000588051"/>
    </source>
</evidence>
<evidence type="ECO:0000313" key="1">
    <source>
        <dbReference type="EMBL" id="NVO78930.1"/>
    </source>
</evidence>
<dbReference type="EMBL" id="JABXYJ010000008">
    <property type="protein sequence ID" value="NVO78930.1"/>
    <property type="molecule type" value="Genomic_DNA"/>
</dbReference>
<dbReference type="AlphaFoldDB" id="A0A850QQ83"/>
<gene>
    <name evidence="1" type="ORF">HV832_13960</name>
</gene>
<name>A0A850QQ83_9BURK</name>
<organism evidence="1 2">
    <name type="scientific">Undibacterium oligocarboniphilum</name>
    <dbReference type="NCBI Taxonomy" id="666702"/>
    <lineage>
        <taxon>Bacteria</taxon>
        <taxon>Pseudomonadati</taxon>
        <taxon>Pseudomonadota</taxon>
        <taxon>Betaproteobacteria</taxon>
        <taxon>Burkholderiales</taxon>
        <taxon>Oxalobacteraceae</taxon>
        <taxon>Undibacterium</taxon>
    </lineage>
</organism>
<reference evidence="1 2" key="1">
    <citation type="submission" date="2020-06" db="EMBL/GenBank/DDBJ databases">
        <authorList>
            <person name="Qiu C."/>
            <person name="Liu Z."/>
        </authorList>
    </citation>
    <scope>NUCLEOTIDE SEQUENCE [LARGE SCALE GENOMIC DNA]</scope>
    <source>
        <strain evidence="1 2">EM 1</strain>
    </source>
</reference>
<proteinExistence type="predicted"/>
<sequence length="287" mass="33403">MKIKILFSYVEYIVPPRCRNPRPVRFHDGEIELEVPEIQSDAAPVAIRATYKRDSINPYQMEYRWYHNRLWTAVQCYRGEPQFDKETKDASKYAMYSDTIDLRSKYRLENRDFGMYLSIVTNSKVQAIEYLREWAKHQLIIDNIRYQPCGEPHYVVMTFGMGSNHGGTACMIDGYYDQNDCNSSVFSLLERESAITKATEVATQRGDTKSLPIIPHGPEWEILIAEAIQIKPLEQRVRKFVGHIKTDIEGSTCEFEFEVSATASEEEIDKEAREAAFNHVEWSYRQV</sequence>
<keyword evidence="2" id="KW-1185">Reference proteome</keyword>
<dbReference type="Proteomes" id="UP000588051">
    <property type="component" value="Unassembled WGS sequence"/>
</dbReference>
<accession>A0A850QQ83</accession>
<comment type="caution">
    <text evidence="1">The sequence shown here is derived from an EMBL/GenBank/DDBJ whole genome shotgun (WGS) entry which is preliminary data.</text>
</comment>